<reference evidence="4 5" key="1">
    <citation type="submission" date="2024-09" db="EMBL/GenBank/DDBJ databases">
        <authorList>
            <person name="Lee S.D."/>
        </authorList>
    </citation>
    <scope>NUCLEOTIDE SEQUENCE [LARGE SCALE GENOMIC DNA]</scope>
    <source>
        <strain evidence="4 5">N8-3</strain>
    </source>
</reference>
<name>A0ABV6VYS3_9ACTN</name>
<dbReference type="InterPro" id="IPR012334">
    <property type="entry name" value="Pectin_lyas_fold"/>
</dbReference>
<dbReference type="Gene3D" id="2.160.20.10">
    <property type="entry name" value="Single-stranded right-handed beta-helix, Pectin lyase-like"/>
    <property type="match status" value="1"/>
</dbReference>
<evidence type="ECO:0000256" key="1">
    <source>
        <dbReference type="SAM" id="MobiDB-lite"/>
    </source>
</evidence>
<keyword evidence="2" id="KW-0732">Signal</keyword>
<dbReference type="EMBL" id="JBHFAB010000014">
    <property type="protein sequence ID" value="MFC1418899.1"/>
    <property type="molecule type" value="Genomic_DNA"/>
</dbReference>
<feature type="chain" id="PRO_5045769635" evidence="2">
    <location>
        <begin position="42"/>
        <end position="798"/>
    </location>
</feature>
<accession>A0ABV6VYS3</accession>
<comment type="caution">
    <text evidence="4">The sequence shown here is derived from an EMBL/GenBank/DDBJ whole genome shotgun (WGS) entry which is preliminary data.</text>
</comment>
<dbReference type="SMART" id="SM00710">
    <property type="entry name" value="PbH1"/>
    <property type="match status" value="7"/>
</dbReference>
<dbReference type="InterPro" id="IPR055149">
    <property type="entry name" value="Agl_cat_D2"/>
</dbReference>
<dbReference type="Proteomes" id="UP001592531">
    <property type="component" value="Unassembled WGS sequence"/>
</dbReference>
<feature type="compositionally biased region" description="Pro residues" evidence="1">
    <location>
        <begin position="628"/>
        <end position="655"/>
    </location>
</feature>
<evidence type="ECO:0000256" key="2">
    <source>
        <dbReference type="SAM" id="SignalP"/>
    </source>
</evidence>
<protein>
    <submittedName>
        <fullName evidence="4">Discoidin domain-containing protein</fullName>
    </submittedName>
</protein>
<dbReference type="InterPro" id="IPR033801">
    <property type="entry name" value="CBM6-CBM35-CBM36-like_1"/>
</dbReference>
<dbReference type="InterPro" id="IPR008979">
    <property type="entry name" value="Galactose-bd-like_sf"/>
</dbReference>
<dbReference type="Pfam" id="PF22816">
    <property type="entry name" value="CatAgl_D2"/>
    <property type="match status" value="1"/>
</dbReference>
<dbReference type="SUPFAM" id="SSF49785">
    <property type="entry name" value="Galactose-binding domain-like"/>
    <property type="match status" value="1"/>
</dbReference>
<feature type="region of interest" description="Disordered" evidence="1">
    <location>
        <begin position="602"/>
        <end position="660"/>
    </location>
</feature>
<proteinExistence type="predicted"/>
<feature type="signal peptide" evidence="2">
    <location>
        <begin position="1"/>
        <end position="41"/>
    </location>
</feature>
<feature type="domain" description="F5/8 type C" evidence="3">
    <location>
        <begin position="649"/>
        <end position="798"/>
    </location>
</feature>
<evidence type="ECO:0000313" key="5">
    <source>
        <dbReference type="Proteomes" id="UP001592531"/>
    </source>
</evidence>
<gene>
    <name evidence="4" type="ORF">ACEZDE_20005</name>
</gene>
<dbReference type="Pfam" id="PF22815">
    <property type="entry name" value="CatAgl_D1"/>
    <property type="match status" value="1"/>
</dbReference>
<keyword evidence="5" id="KW-1185">Reference proteome</keyword>
<dbReference type="Gene3D" id="2.60.120.260">
    <property type="entry name" value="Galactose-binding domain-like"/>
    <property type="match status" value="2"/>
</dbReference>
<evidence type="ECO:0000259" key="3">
    <source>
        <dbReference type="PROSITE" id="PS50022"/>
    </source>
</evidence>
<dbReference type="Pfam" id="PF22633">
    <property type="entry name" value="F5_F8_type_C_2"/>
    <property type="match status" value="1"/>
</dbReference>
<evidence type="ECO:0000313" key="4">
    <source>
        <dbReference type="EMBL" id="MFC1418899.1"/>
    </source>
</evidence>
<sequence>MADHRSIHAFRKNRRAQALAAATALATAALGLLVAAPGASAGTVPTGAAPVGLTQVAASAANGSGANLPGMTEYEAEGAQASSNGKLIGPDYTQGDLATEASGRQAVQLTAQGQYVRFTLTAPANAVDLHYAVPQGASGTLSVYVNGTKLSTGLSLTSAYSYISTGGIAGSKTHKLYDDARMMLPSTVPAGSTVTFQVDAGDSALPYTLDVADFFDVAAPAAQPAGSISVVSDGADASGSGDSTNAFRTAIAAAAAANVPVWIPPGTFKITSALQVDKATIVGAGSWYSQLATSAFINNTSAVSGPVNLSGFAILGSTVGRHDDSTANAINGSLGSGSDVDGLWIQDTNVGFWLQYGNSGITVQNCVVLSTDADGLNFNGNATNDTVKNNFLRNTGDDGLALWSMPAPDTGITLSGNTIVQPSLANGIAVYGGSDNTVTGNTIADTNALGSGIAVSNQAFLSPFTPLSGTTTVSDNTLLRTGALNPNWGHAMGAMRFDSYNSAFTDATVNVSGNAVDDSPYEAFEIVSGGGTGYAVSGLTLTDNTVDWTGTTVFQAETTGSASVSGLTASNVQVAGTYNYGYPDNTPGDFTFNQGSGNSGWSTTPVLTAFPTPSSLPPTGSGGGTPPTSAPPTTTPPTTTPPTTTPPTTAPPTTAPPAGTDLALHAAVSDTGHTQDYTASNAVDGDANSYWESTDNAFPQSLTVDLGSTQAVGRLVLKLPPATDWSTRTETLSVLGSTDNSSYTTLSASAGRTFDPATGNTVTITLPAGTSTRYLRLTFTGNTGWPAGQLSELEAYTS</sequence>
<dbReference type="InterPro" id="IPR006626">
    <property type="entry name" value="PbH1"/>
</dbReference>
<dbReference type="PROSITE" id="PS50022">
    <property type="entry name" value="FA58C_3"/>
    <property type="match status" value="1"/>
</dbReference>
<dbReference type="SUPFAM" id="SSF51126">
    <property type="entry name" value="Pectin lyase-like"/>
    <property type="match status" value="1"/>
</dbReference>
<organism evidence="4 5">
    <name type="scientific">Streptacidiphilus cavernicola</name>
    <dbReference type="NCBI Taxonomy" id="3342716"/>
    <lineage>
        <taxon>Bacteria</taxon>
        <taxon>Bacillati</taxon>
        <taxon>Actinomycetota</taxon>
        <taxon>Actinomycetes</taxon>
        <taxon>Kitasatosporales</taxon>
        <taxon>Streptomycetaceae</taxon>
        <taxon>Streptacidiphilus</taxon>
    </lineage>
</organism>
<dbReference type="InterPro" id="IPR011050">
    <property type="entry name" value="Pectin_lyase_fold/virulence"/>
</dbReference>
<dbReference type="RefSeq" id="WP_380537689.1">
    <property type="nucleotide sequence ID" value="NZ_JBHFAB010000014.1"/>
</dbReference>
<dbReference type="InterPro" id="IPR000421">
    <property type="entry name" value="FA58C"/>
</dbReference>